<sequence length="369" mass="39488">MTTFLNRRRFLELSTAAAATLAIPARSAISWDNASPMSPPPSNAGQRGLLLYIDMRLGAEGDAFRRVIQAAASTHPLLITLSGGRPMIDISSPNPQQLAYNHVVLIALANDPLLQQAWQREAAIQPASRSLFAFGFGHIQGSIGYLEADRNPFLHAAAIPKAPYECEWISLTGTDSIGVTLAVDGFLKQGLVNGLIAAPGWKRTAPTLLDRDPLSPGFVTPAVIPEKLGSLRRIALTQVAEDEYRGALEDIGTMPQMIWQAKYYEPGQWDAPGQIASYHNYATGLHRRAYGNAVWAASFTSAAEAMGAAPKIAAAARLQPAGTGTWKGELPPYAWGTAALGDSPTTGTIELHIVNETLLLIAKSLPVSF</sequence>
<comment type="caution">
    <text evidence="1">The sequence shown here is derived from an EMBL/GenBank/DDBJ whole genome shotgun (WGS) entry which is preliminary data.</text>
</comment>
<dbReference type="RefSeq" id="WP_129208114.1">
    <property type="nucleotide sequence ID" value="NZ_BMGU01000003.1"/>
</dbReference>
<dbReference type="EMBL" id="SDMK01000002">
    <property type="protein sequence ID" value="RXS94945.1"/>
    <property type="molecule type" value="Genomic_DNA"/>
</dbReference>
<reference evidence="1 2" key="1">
    <citation type="journal article" date="2016" name="Int. J. Syst. Evol. Microbiol.">
        <title>Acidipila dinghuensis sp. nov., an acidobacterium isolated from forest soil.</title>
        <authorList>
            <person name="Jiang Y.W."/>
            <person name="Wang J."/>
            <person name="Chen M.H."/>
            <person name="Lv Y.Y."/>
            <person name="Qiu L.H."/>
        </authorList>
    </citation>
    <scope>NUCLEOTIDE SEQUENCE [LARGE SCALE GENOMIC DNA]</scope>
    <source>
        <strain evidence="1 2">DHOF10</strain>
    </source>
</reference>
<dbReference type="AlphaFoldDB" id="A0A4Q1SD07"/>
<evidence type="ECO:0000313" key="1">
    <source>
        <dbReference type="EMBL" id="RXS94945.1"/>
    </source>
</evidence>
<organism evidence="1 2">
    <name type="scientific">Silvibacterium dinghuense</name>
    <dbReference type="NCBI Taxonomy" id="1560006"/>
    <lineage>
        <taxon>Bacteria</taxon>
        <taxon>Pseudomonadati</taxon>
        <taxon>Acidobacteriota</taxon>
        <taxon>Terriglobia</taxon>
        <taxon>Terriglobales</taxon>
        <taxon>Acidobacteriaceae</taxon>
        <taxon>Silvibacterium</taxon>
    </lineage>
</organism>
<keyword evidence="2" id="KW-1185">Reference proteome</keyword>
<dbReference type="PROSITE" id="PS51318">
    <property type="entry name" value="TAT"/>
    <property type="match status" value="1"/>
</dbReference>
<dbReference type="Proteomes" id="UP000290253">
    <property type="component" value="Unassembled WGS sequence"/>
</dbReference>
<evidence type="ECO:0000313" key="2">
    <source>
        <dbReference type="Proteomes" id="UP000290253"/>
    </source>
</evidence>
<dbReference type="InterPro" id="IPR006311">
    <property type="entry name" value="TAT_signal"/>
</dbReference>
<gene>
    <name evidence="1" type="ORF">ESZ00_09920</name>
</gene>
<proteinExistence type="predicted"/>
<name>A0A4Q1SD07_9BACT</name>
<accession>A0A4Q1SD07</accession>
<protein>
    <submittedName>
        <fullName evidence="1">Uncharacterized protein</fullName>
    </submittedName>
</protein>
<dbReference type="OrthoDB" id="9793075at2"/>